<accession>A0A0V1A5T7</accession>
<reference evidence="3 4" key="1">
    <citation type="submission" date="2015-01" db="EMBL/GenBank/DDBJ databases">
        <title>Evolution of Trichinella species and genotypes.</title>
        <authorList>
            <person name="Korhonen P.K."/>
            <person name="Edoardo P."/>
            <person name="Giuseppe L.R."/>
            <person name="Gasser R.B."/>
        </authorList>
    </citation>
    <scope>NUCLEOTIDE SEQUENCE [LARGE SCALE GENOMIC DNA]</scope>
    <source>
        <strain evidence="3">ISS2496</strain>
    </source>
</reference>
<keyword evidence="4" id="KW-1185">Reference proteome</keyword>
<feature type="non-terminal residue" evidence="3">
    <location>
        <position position="69"/>
    </location>
</feature>
<dbReference type="EMBL" id="JYDQ01000027">
    <property type="protein sequence ID" value="KRY20173.1"/>
    <property type="molecule type" value="Genomic_DNA"/>
</dbReference>
<feature type="domain" description="Small EDRK-rich factor-like N-terminal" evidence="2">
    <location>
        <begin position="1"/>
        <end position="42"/>
    </location>
</feature>
<dbReference type="AlphaFoldDB" id="A0A0V1A5T7"/>
<evidence type="ECO:0000313" key="4">
    <source>
        <dbReference type="Proteomes" id="UP000054783"/>
    </source>
</evidence>
<evidence type="ECO:0000313" key="3">
    <source>
        <dbReference type="EMBL" id="KRY20173.1"/>
    </source>
</evidence>
<dbReference type="InterPro" id="IPR007513">
    <property type="entry name" value="SERF-like_N"/>
</dbReference>
<evidence type="ECO:0000259" key="2">
    <source>
        <dbReference type="Pfam" id="PF04419"/>
    </source>
</evidence>
<dbReference type="Proteomes" id="UP000054783">
    <property type="component" value="Unassembled WGS sequence"/>
</dbReference>
<name>A0A0V1A5T7_9BILA</name>
<dbReference type="Pfam" id="PF04419">
    <property type="entry name" value="SERF-like_N"/>
    <property type="match status" value="1"/>
</dbReference>
<sequence>MTRGNQRDLAREKAQKKQRQQQKNQAASEKSGNKGVSMEKRRNSRSTTNAEFIFPEEQLAACEMKWNFS</sequence>
<protein>
    <recommendedName>
        <fullName evidence="2">Small EDRK-rich factor-like N-terminal domain-containing protein</fullName>
    </recommendedName>
</protein>
<feature type="compositionally biased region" description="Basic and acidic residues" evidence="1">
    <location>
        <begin position="1"/>
        <end position="15"/>
    </location>
</feature>
<feature type="region of interest" description="Disordered" evidence="1">
    <location>
        <begin position="1"/>
        <end position="50"/>
    </location>
</feature>
<comment type="caution">
    <text evidence="3">The sequence shown here is derived from an EMBL/GenBank/DDBJ whole genome shotgun (WGS) entry which is preliminary data.</text>
</comment>
<evidence type="ECO:0000256" key="1">
    <source>
        <dbReference type="SAM" id="MobiDB-lite"/>
    </source>
</evidence>
<gene>
    <name evidence="3" type="ORF">T12_14160</name>
</gene>
<proteinExistence type="predicted"/>
<dbReference type="STRING" id="990121.A0A0V1A5T7"/>
<organism evidence="3 4">
    <name type="scientific">Trichinella patagoniensis</name>
    <dbReference type="NCBI Taxonomy" id="990121"/>
    <lineage>
        <taxon>Eukaryota</taxon>
        <taxon>Metazoa</taxon>
        <taxon>Ecdysozoa</taxon>
        <taxon>Nematoda</taxon>
        <taxon>Enoplea</taxon>
        <taxon>Dorylaimia</taxon>
        <taxon>Trichinellida</taxon>
        <taxon>Trichinellidae</taxon>
        <taxon>Trichinella</taxon>
    </lineage>
</organism>
<dbReference type="OrthoDB" id="18018at2759"/>